<dbReference type="AlphaFoldDB" id="A0A382S7T1"/>
<reference evidence="1" key="1">
    <citation type="submission" date="2018-05" db="EMBL/GenBank/DDBJ databases">
        <authorList>
            <person name="Lanie J.A."/>
            <person name="Ng W.-L."/>
            <person name="Kazmierczak K.M."/>
            <person name="Andrzejewski T.M."/>
            <person name="Davidsen T.M."/>
            <person name="Wayne K.J."/>
            <person name="Tettelin H."/>
            <person name="Glass J.I."/>
            <person name="Rusch D."/>
            <person name="Podicherti R."/>
            <person name="Tsui H.-C.T."/>
            <person name="Winkler M.E."/>
        </authorList>
    </citation>
    <scope>NUCLEOTIDE SEQUENCE</scope>
</reference>
<feature type="non-terminal residue" evidence="1">
    <location>
        <position position="36"/>
    </location>
</feature>
<organism evidence="1">
    <name type="scientific">marine metagenome</name>
    <dbReference type="NCBI Taxonomy" id="408172"/>
    <lineage>
        <taxon>unclassified sequences</taxon>
        <taxon>metagenomes</taxon>
        <taxon>ecological metagenomes</taxon>
    </lineage>
</organism>
<gene>
    <name evidence="1" type="ORF">METZ01_LOCUS358807</name>
</gene>
<name>A0A382S7T1_9ZZZZ</name>
<accession>A0A382S7T1</accession>
<sequence>MLLTALLWIGGLIFAAGITVPTIVNNYLVDNAKSQL</sequence>
<proteinExistence type="predicted"/>
<evidence type="ECO:0000313" key="1">
    <source>
        <dbReference type="EMBL" id="SVD05953.1"/>
    </source>
</evidence>
<dbReference type="EMBL" id="UINC01127071">
    <property type="protein sequence ID" value="SVD05953.1"/>
    <property type="molecule type" value="Genomic_DNA"/>
</dbReference>
<protein>
    <submittedName>
        <fullName evidence="1">Uncharacterized protein</fullName>
    </submittedName>
</protein>